<evidence type="ECO:0000256" key="10">
    <source>
        <dbReference type="ARBA" id="ARBA00022726"/>
    </source>
</evidence>
<dbReference type="Gene3D" id="3.40.50.2020">
    <property type="match status" value="1"/>
</dbReference>
<dbReference type="AlphaFoldDB" id="A0A853DAK5"/>
<dbReference type="HAMAP" id="MF_00004">
    <property type="entry name" value="Aden_phosphoribosyltr"/>
    <property type="match status" value="1"/>
</dbReference>
<evidence type="ECO:0000256" key="1">
    <source>
        <dbReference type="ARBA" id="ARBA00000868"/>
    </source>
</evidence>
<comment type="pathway">
    <text evidence="4 11">Purine metabolism; AMP biosynthesis via salvage pathway; AMP from adenine: step 1/1.</text>
</comment>
<keyword evidence="8 11" id="KW-0328">Glycosyltransferase</keyword>
<reference evidence="13 14" key="1">
    <citation type="submission" date="2020-07" db="EMBL/GenBank/DDBJ databases">
        <title>Sequencing the genomes of 1000 actinobacteria strains.</title>
        <authorList>
            <person name="Klenk H.-P."/>
        </authorList>
    </citation>
    <scope>NUCLEOTIDE SEQUENCE [LARGE SCALE GENOMIC DNA]</scope>
    <source>
        <strain evidence="13 14">DSM 29531</strain>
    </source>
</reference>
<comment type="subcellular location">
    <subcellularLocation>
        <location evidence="3 11">Cytoplasm</location>
    </subcellularLocation>
</comment>
<comment type="function">
    <text evidence="2 11">Catalyzes a salvage reaction resulting in the formation of AMP, that is energically less costly than de novo synthesis.</text>
</comment>
<accession>A0A853DAK5</accession>
<keyword evidence="14" id="KW-1185">Reference proteome</keyword>
<comment type="subunit">
    <text evidence="11">Homodimer.</text>
</comment>
<comment type="similarity">
    <text evidence="5 11">Belongs to the purine/pyrimidine phosphoribosyltransferase family.</text>
</comment>
<dbReference type="PANTHER" id="PTHR32315:SF3">
    <property type="entry name" value="ADENINE PHOSPHORIBOSYLTRANSFERASE"/>
    <property type="match status" value="1"/>
</dbReference>
<keyword evidence="7 11" id="KW-0963">Cytoplasm</keyword>
<dbReference type="PANTHER" id="PTHR32315">
    <property type="entry name" value="ADENINE PHOSPHORIBOSYLTRANSFERASE"/>
    <property type="match status" value="1"/>
</dbReference>
<feature type="domain" description="Phosphoribosyltransferase" evidence="12">
    <location>
        <begin position="35"/>
        <end position="153"/>
    </location>
</feature>
<dbReference type="RefSeq" id="WP_179480506.1">
    <property type="nucleotide sequence ID" value="NZ_JACCFW010000001.1"/>
</dbReference>
<dbReference type="EMBL" id="JACCFW010000001">
    <property type="protein sequence ID" value="NYJ74546.1"/>
    <property type="molecule type" value="Genomic_DNA"/>
</dbReference>
<dbReference type="EC" id="2.4.2.7" evidence="6 11"/>
<dbReference type="CDD" id="cd06223">
    <property type="entry name" value="PRTases_typeI"/>
    <property type="match status" value="1"/>
</dbReference>
<keyword evidence="9 11" id="KW-0808">Transferase</keyword>
<evidence type="ECO:0000313" key="13">
    <source>
        <dbReference type="EMBL" id="NYJ74546.1"/>
    </source>
</evidence>
<dbReference type="GO" id="GO:0016208">
    <property type="term" value="F:AMP binding"/>
    <property type="evidence" value="ECO:0007669"/>
    <property type="project" value="TreeGrafter"/>
</dbReference>
<comment type="catalytic activity">
    <reaction evidence="1 11">
        <text>AMP + diphosphate = 5-phospho-alpha-D-ribose 1-diphosphate + adenine</text>
        <dbReference type="Rhea" id="RHEA:16609"/>
        <dbReference type="ChEBI" id="CHEBI:16708"/>
        <dbReference type="ChEBI" id="CHEBI:33019"/>
        <dbReference type="ChEBI" id="CHEBI:58017"/>
        <dbReference type="ChEBI" id="CHEBI:456215"/>
        <dbReference type="EC" id="2.4.2.7"/>
    </reaction>
</comment>
<evidence type="ECO:0000256" key="3">
    <source>
        <dbReference type="ARBA" id="ARBA00004496"/>
    </source>
</evidence>
<gene>
    <name evidence="11" type="primary">apt</name>
    <name evidence="13" type="ORF">HNR15_001509</name>
</gene>
<evidence type="ECO:0000313" key="14">
    <source>
        <dbReference type="Proteomes" id="UP000571817"/>
    </source>
</evidence>
<evidence type="ECO:0000256" key="5">
    <source>
        <dbReference type="ARBA" id="ARBA00008391"/>
    </source>
</evidence>
<evidence type="ECO:0000256" key="2">
    <source>
        <dbReference type="ARBA" id="ARBA00003968"/>
    </source>
</evidence>
<name>A0A853DAK5_9MICO</name>
<evidence type="ECO:0000259" key="12">
    <source>
        <dbReference type="Pfam" id="PF00156"/>
    </source>
</evidence>
<dbReference type="FunFam" id="3.40.50.2020:FF:000021">
    <property type="entry name" value="Adenine phosphoribosyltransferase"/>
    <property type="match status" value="1"/>
</dbReference>
<sequence>MPVDIGQVLREHTREIPDFPKPGIAFKDLTPLFADAPAFQQVVDDIAERFRGRVDAVAGVEARGFIIGPPVALALGLPFVAVRKAGKLPGETLSQEYDLEYGSATIEISTDAVDAGDRVLVIDDVLATGGTAAAACALLERTGAKVTGIQMLMELAFLHGRDALGERDVHVLVSVDDD</sequence>
<evidence type="ECO:0000256" key="6">
    <source>
        <dbReference type="ARBA" id="ARBA00011893"/>
    </source>
</evidence>
<keyword evidence="10 11" id="KW-0660">Purine salvage</keyword>
<dbReference type="NCBIfam" id="TIGR01090">
    <property type="entry name" value="apt"/>
    <property type="match status" value="1"/>
</dbReference>
<evidence type="ECO:0000256" key="4">
    <source>
        <dbReference type="ARBA" id="ARBA00004659"/>
    </source>
</evidence>
<organism evidence="13 14">
    <name type="scientific">Allobranchiibius huperziae</name>
    <dbReference type="NCBI Taxonomy" id="1874116"/>
    <lineage>
        <taxon>Bacteria</taxon>
        <taxon>Bacillati</taxon>
        <taxon>Actinomycetota</taxon>
        <taxon>Actinomycetes</taxon>
        <taxon>Micrococcales</taxon>
        <taxon>Dermacoccaceae</taxon>
        <taxon>Allobranchiibius</taxon>
    </lineage>
</organism>
<dbReference type="InterPro" id="IPR050054">
    <property type="entry name" value="UPRTase/APRTase"/>
</dbReference>
<dbReference type="GO" id="GO:0005737">
    <property type="term" value="C:cytoplasm"/>
    <property type="evidence" value="ECO:0007669"/>
    <property type="project" value="UniProtKB-SubCell"/>
</dbReference>
<dbReference type="NCBIfam" id="NF002634">
    <property type="entry name" value="PRK02304.1-3"/>
    <property type="match status" value="1"/>
</dbReference>
<dbReference type="GO" id="GO:0003999">
    <property type="term" value="F:adenine phosphoribosyltransferase activity"/>
    <property type="evidence" value="ECO:0007669"/>
    <property type="project" value="UniProtKB-UniRule"/>
</dbReference>
<dbReference type="Proteomes" id="UP000571817">
    <property type="component" value="Unassembled WGS sequence"/>
</dbReference>
<protein>
    <recommendedName>
        <fullName evidence="6 11">Adenine phosphoribosyltransferase</fullName>
        <shortName evidence="11">APRT</shortName>
        <ecNumber evidence="6 11">2.4.2.7</ecNumber>
    </recommendedName>
</protein>
<dbReference type="GO" id="GO:0044209">
    <property type="term" value="P:AMP salvage"/>
    <property type="evidence" value="ECO:0007669"/>
    <property type="project" value="UniProtKB-UniRule"/>
</dbReference>
<dbReference type="GO" id="GO:0006168">
    <property type="term" value="P:adenine salvage"/>
    <property type="evidence" value="ECO:0007669"/>
    <property type="project" value="InterPro"/>
</dbReference>
<evidence type="ECO:0000256" key="7">
    <source>
        <dbReference type="ARBA" id="ARBA00022490"/>
    </source>
</evidence>
<dbReference type="NCBIfam" id="NF002636">
    <property type="entry name" value="PRK02304.1-5"/>
    <property type="match status" value="1"/>
</dbReference>
<dbReference type="SUPFAM" id="SSF53271">
    <property type="entry name" value="PRTase-like"/>
    <property type="match status" value="1"/>
</dbReference>
<proteinExistence type="inferred from homology"/>
<evidence type="ECO:0000256" key="9">
    <source>
        <dbReference type="ARBA" id="ARBA00022679"/>
    </source>
</evidence>
<dbReference type="InterPro" id="IPR000836">
    <property type="entry name" value="PRTase_dom"/>
</dbReference>
<comment type="caution">
    <text evidence="13">The sequence shown here is derived from an EMBL/GenBank/DDBJ whole genome shotgun (WGS) entry which is preliminary data.</text>
</comment>
<dbReference type="InterPro" id="IPR029057">
    <property type="entry name" value="PRTase-like"/>
</dbReference>
<dbReference type="UniPathway" id="UPA00588">
    <property type="reaction ID" value="UER00646"/>
</dbReference>
<dbReference type="GO" id="GO:0006166">
    <property type="term" value="P:purine ribonucleoside salvage"/>
    <property type="evidence" value="ECO:0007669"/>
    <property type="project" value="UniProtKB-UniRule"/>
</dbReference>
<evidence type="ECO:0000256" key="8">
    <source>
        <dbReference type="ARBA" id="ARBA00022676"/>
    </source>
</evidence>
<dbReference type="InterPro" id="IPR005764">
    <property type="entry name" value="Ade_phspho_trans"/>
</dbReference>
<evidence type="ECO:0000256" key="11">
    <source>
        <dbReference type="HAMAP-Rule" id="MF_00004"/>
    </source>
</evidence>
<dbReference type="Pfam" id="PF00156">
    <property type="entry name" value="Pribosyltran"/>
    <property type="match status" value="1"/>
</dbReference>
<dbReference type="GO" id="GO:0002055">
    <property type="term" value="F:adenine binding"/>
    <property type="evidence" value="ECO:0007669"/>
    <property type="project" value="TreeGrafter"/>
</dbReference>